<gene>
    <name evidence="1" type="ORF">RRG08_043258</name>
</gene>
<dbReference type="EMBL" id="JAWDGP010007346">
    <property type="protein sequence ID" value="KAK3724258.1"/>
    <property type="molecule type" value="Genomic_DNA"/>
</dbReference>
<accession>A0AAE1CPH1</accession>
<reference evidence="1" key="1">
    <citation type="journal article" date="2023" name="G3 (Bethesda)">
        <title>A reference genome for the long-term kleptoplast-retaining sea slug Elysia crispata morphotype clarki.</title>
        <authorList>
            <person name="Eastman K.E."/>
            <person name="Pendleton A.L."/>
            <person name="Shaikh M.A."/>
            <person name="Suttiyut T."/>
            <person name="Ogas R."/>
            <person name="Tomko P."/>
            <person name="Gavelis G."/>
            <person name="Widhalm J.R."/>
            <person name="Wisecaver J.H."/>
        </authorList>
    </citation>
    <scope>NUCLEOTIDE SEQUENCE</scope>
    <source>
        <strain evidence="1">ECLA1</strain>
    </source>
</reference>
<name>A0AAE1CPH1_9GAST</name>
<dbReference type="AlphaFoldDB" id="A0AAE1CPH1"/>
<dbReference type="Proteomes" id="UP001283361">
    <property type="component" value="Unassembled WGS sequence"/>
</dbReference>
<keyword evidence="2" id="KW-1185">Reference proteome</keyword>
<proteinExistence type="predicted"/>
<evidence type="ECO:0000313" key="2">
    <source>
        <dbReference type="Proteomes" id="UP001283361"/>
    </source>
</evidence>
<sequence>MHSLTWNLELSCLTDILTYTLKSLTDLLLSATSSNLSEMSKMSLISDRERFARTLSTEVSPLNVEEEDLIKHRDSLVHWMQPH</sequence>
<comment type="caution">
    <text evidence="1">The sequence shown here is derived from an EMBL/GenBank/DDBJ whole genome shotgun (WGS) entry which is preliminary data.</text>
</comment>
<evidence type="ECO:0000313" key="1">
    <source>
        <dbReference type="EMBL" id="KAK3724258.1"/>
    </source>
</evidence>
<organism evidence="1 2">
    <name type="scientific">Elysia crispata</name>
    <name type="common">lettuce slug</name>
    <dbReference type="NCBI Taxonomy" id="231223"/>
    <lineage>
        <taxon>Eukaryota</taxon>
        <taxon>Metazoa</taxon>
        <taxon>Spiralia</taxon>
        <taxon>Lophotrochozoa</taxon>
        <taxon>Mollusca</taxon>
        <taxon>Gastropoda</taxon>
        <taxon>Heterobranchia</taxon>
        <taxon>Euthyneura</taxon>
        <taxon>Panpulmonata</taxon>
        <taxon>Sacoglossa</taxon>
        <taxon>Placobranchoidea</taxon>
        <taxon>Plakobranchidae</taxon>
        <taxon>Elysia</taxon>
    </lineage>
</organism>
<protein>
    <submittedName>
        <fullName evidence="1">Uncharacterized protein</fullName>
    </submittedName>
</protein>